<accession>A0A4S2AY28</accession>
<dbReference type="Pfam" id="PF00486">
    <property type="entry name" value="Trans_reg_C"/>
    <property type="match status" value="1"/>
</dbReference>
<dbReference type="SUPFAM" id="SSF46894">
    <property type="entry name" value="C-terminal effector domain of the bipartite response regulators"/>
    <property type="match status" value="1"/>
</dbReference>
<dbReference type="PROSITE" id="PS51755">
    <property type="entry name" value="OMPR_PHOB"/>
    <property type="match status" value="1"/>
</dbReference>
<sequence>MKQKGKHKGLLCFLVVSVFVGGIAVFALHRYRVESWKEQARHTFREALQDELKKRDIHVFFYSSGYSRLYNDLKDTVTMQRSESEKKDFIIPPERLSNYMGESSISRLMHSYILEKYPLQADAVADNWRKRLAEKGFLGKTTVRIAVLDWDEHEASTFSGDSSYVAKSDSLVSYYIGKRCEVASTGYIHCSWLSAFTVSDMVLLCFFVLFCVLLYLCRSYICVLYYRMLRGSSPAQPASLVSIEVGEQNPVMAVAESGPHVYRLEDGLLFDADSRILRKGDKTVKLTASLAKLLKHFLEAQEYRLSMSEIKQILWPEDMDVADSRVHTMVGRLRKSLSEISEWQIVNGILCYQLKRCSNE</sequence>
<feature type="DNA-binding region" description="OmpR/PhoB-type" evidence="2">
    <location>
        <begin position="259"/>
        <end position="356"/>
    </location>
</feature>
<protein>
    <submittedName>
        <fullName evidence="5">Helix-turn-helix domain-containing protein</fullName>
    </submittedName>
</protein>
<keyword evidence="3" id="KW-0812">Transmembrane</keyword>
<keyword evidence="3" id="KW-0472">Membrane</keyword>
<dbReference type="GO" id="GO:0000160">
    <property type="term" value="P:phosphorelay signal transduction system"/>
    <property type="evidence" value="ECO:0007669"/>
    <property type="project" value="InterPro"/>
</dbReference>
<evidence type="ECO:0000313" key="5">
    <source>
        <dbReference type="EMBL" id="TGY06468.1"/>
    </source>
</evidence>
<keyword evidence="6" id="KW-1185">Reference proteome</keyword>
<organism evidence="5 6">
    <name type="scientific">Bacteroides muris</name>
    <name type="common">ex Afrizal et al. 2022</name>
    <dbReference type="NCBI Taxonomy" id="2516960"/>
    <lineage>
        <taxon>Bacteria</taxon>
        <taxon>Pseudomonadati</taxon>
        <taxon>Bacteroidota</taxon>
        <taxon>Bacteroidia</taxon>
        <taxon>Bacteroidales</taxon>
        <taxon>Bacteroidaceae</taxon>
        <taxon>Bacteroides</taxon>
    </lineage>
</organism>
<proteinExistence type="predicted"/>
<keyword evidence="1 2" id="KW-0238">DNA-binding</keyword>
<dbReference type="InterPro" id="IPR016032">
    <property type="entry name" value="Sig_transdc_resp-reg_C-effctor"/>
</dbReference>
<gene>
    <name evidence="5" type="ORF">E5355_08785</name>
</gene>
<dbReference type="InterPro" id="IPR001867">
    <property type="entry name" value="OmpR/PhoB-type_DNA-bd"/>
</dbReference>
<keyword evidence="3" id="KW-1133">Transmembrane helix</keyword>
<dbReference type="GO" id="GO:0006355">
    <property type="term" value="P:regulation of DNA-templated transcription"/>
    <property type="evidence" value="ECO:0007669"/>
    <property type="project" value="InterPro"/>
</dbReference>
<dbReference type="Gene3D" id="1.10.10.10">
    <property type="entry name" value="Winged helix-like DNA-binding domain superfamily/Winged helix DNA-binding domain"/>
    <property type="match status" value="1"/>
</dbReference>
<evidence type="ECO:0000256" key="2">
    <source>
        <dbReference type="PROSITE-ProRule" id="PRU01091"/>
    </source>
</evidence>
<dbReference type="InterPro" id="IPR036388">
    <property type="entry name" value="WH-like_DNA-bd_sf"/>
</dbReference>
<reference evidence="5 6" key="1">
    <citation type="submission" date="2019-04" db="EMBL/GenBank/DDBJ databases">
        <title>Microbes associate with the intestines of laboratory mice.</title>
        <authorList>
            <person name="Navarre W."/>
            <person name="Wong E."/>
            <person name="Huang K."/>
            <person name="Tropini C."/>
            <person name="Ng K."/>
            <person name="Yu B."/>
        </authorList>
    </citation>
    <scope>NUCLEOTIDE SEQUENCE [LARGE SCALE GENOMIC DNA]</scope>
    <source>
        <strain evidence="5 6">NM69_E16B</strain>
    </source>
</reference>
<dbReference type="EMBL" id="SRYZ01000016">
    <property type="protein sequence ID" value="TGY06468.1"/>
    <property type="molecule type" value="Genomic_DNA"/>
</dbReference>
<name>A0A4S2AY28_9BACE</name>
<dbReference type="RefSeq" id="WP_136010056.1">
    <property type="nucleotide sequence ID" value="NZ_SRYZ01000016.1"/>
</dbReference>
<feature type="domain" description="OmpR/PhoB-type" evidence="4">
    <location>
        <begin position="259"/>
        <end position="356"/>
    </location>
</feature>
<dbReference type="Proteomes" id="UP000310532">
    <property type="component" value="Unassembled WGS sequence"/>
</dbReference>
<dbReference type="AlphaFoldDB" id="A0A4S2AY28"/>
<evidence type="ECO:0000256" key="1">
    <source>
        <dbReference type="ARBA" id="ARBA00023125"/>
    </source>
</evidence>
<evidence type="ECO:0000256" key="3">
    <source>
        <dbReference type="SAM" id="Phobius"/>
    </source>
</evidence>
<evidence type="ECO:0000259" key="4">
    <source>
        <dbReference type="PROSITE" id="PS51755"/>
    </source>
</evidence>
<feature type="transmembrane region" description="Helical" evidence="3">
    <location>
        <begin position="201"/>
        <end position="226"/>
    </location>
</feature>
<evidence type="ECO:0000313" key="6">
    <source>
        <dbReference type="Proteomes" id="UP000310532"/>
    </source>
</evidence>
<comment type="caution">
    <text evidence="5">The sequence shown here is derived from an EMBL/GenBank/DDBJ whole genome shotgun (WGS) entry which is preliminary data.</text>
</comment>
<dbReference type="GO" id="GO:0003677">
    <property type="term" value="F:DNA binding"/>
    <property type="evidence" value="ECO:0007669"/>
    <property type="project" value="UniProtKB-UniRule"/>
</dbReference>
<feature type="transmembrane region" description="Helical" evidence="3">
    <location>
        <begin position="9"/>
        <end position="28"/>
    </location>
</feature>